<evidence type="ECO:0000256" key="3">
    <source>
        <dbReference type="ARBA" id="ARBA00022750"/>
    </source>
</evidence>
<feature type="domain" description="Peptidase A1" evidence="8">
    <location>
        <begin position="97"/>
        <end position="407"/>
    </location>
</feature>
<keyword evidence="10" id="KW-1185">Reference proteome</keyword>
<dbReference type="PROSITE" id="PS00141">
    <property type="entry name" value="ASP_PROTEASE"/>
    <property type="match status" value="1"/>
</dbReference>
<evidence type="ECO:0000256" key="7">
    <source>
        <dbReference type="SAM" id="SignalP"/>
    </source>
</evidence>
<dbReference type="FunFam" id="2.40.70.10:FF:000024">
    <property type="entry name" value="Endothiapepsin"/>
    <property type="match status" value="1"/>
</dbReference>
<gene>
    <name evidence="9" type="ORF">B0T23DRAFT_309977</name>
</gene>
<keyword evidence="2 6" id="KW-0645">Protease</keyword>
<dbReference type="InterPro" id="IPR021109">
    <property type="entry name" value="Peptidase_aspartic_dom_sf"/>
</dbReference>
<keyword evidence="3 6" id="KW-0064">Aspartyl protease</keyword>
<dbReference type="RefSeq" id="XP_062695468.1">
    <property type="nucleotide sequence ID" value="XM_062834553.1"/>
</dbReference>
<feature type="chain" id="PRO_5042536986" evidence="7">
    <location>
        <begin position="21"/>
        <end position="434"/>
    </location>
</feature>
<dbReference type="PANTHER" id="PTHR47966">
    <property type="entry name" value="BETA-SITE APP-CLEAVING ENZYME, ISOFORM A-RELATED"/>
    <property type="match status" value="1"/>
</dbReference>
<dbReference type="InterPro" id="IPR034163">
    <property type="entry name" value="Aspergillopepsin-like_cat_dom"/>
</dbReference>
<dbReference type="CDD" id="cd06097">
    <property type="entry name" value="Aspergillopepsin_like"/>
    <property type="match status" value="1"/>
</dbReference>
<dbReference type="InterPro" id="IPR033121">
    <property type="entry name" value="PEPTIDASE_A1"/>
</dbReference>
<protein>
    <submittedName>
        <fullName evidence="9">Endothiapepsin</fullName>
    </submittedName>
</protein>
<dbReference type="AlphaFoldDB" id="A0AAJ0ICG1"/>
<name>A0AAJ0ICG1_9PEZI</name>
<reference evidence="9 10" key="1">
    <citation type="journal article" date="2023" name="Mol. Phylogenet. Evol.">
        <title>Genome-scale phylogeny and comparative genomics of the fungal order Sordariales.</title>
        <authorList>
            <person name="Hensen N."/>
            <person name="Bonometti L."/>
            <person name="Westerberg I."/>
            <person name="Brannstrom I.O."/>
            <person name="Guillou S."/>
            <person name="Cros-Aarteil S."/>
            <person name="Calhoun S."/>
            <person name="Haridas S."/>
            <person name="Kuo A."/>
            <person name="Mondo S."/>
            <person name="Pangilinan J."/>
            <person name="Riley R."/>
            <person name="LaButti K."/>
            <person name="Andreopoulos B."/>
            <person name="Lipzen A."/>
            <person name="Chen C."/>
            <person name="Yan M."/>
            <person name="Daum C."/>
            <person name="Ng V."/>
            <person name="Clum A."/>
            <person name="Steindorff A."/>
            <person name="Ohm R.A."/>
            <person name="Martin F."/>
            <person name="Silar P."/>
            <person name="Natvig D.O."/>
            <person name="Lalanne C."/>
            <person name="Gautier V."/>
            <person name="Ament-Velasquez S.L."/>
            <person name="Kruys A."/>
            <person name="Hutchinson M.I."/>
            <person name="Powell A.J."/>
            <person name="Barry K."/>
            <person name="Miller A.N."/>
            <person name="Grigoriev I.V."/>
            <person name="Debuchy R."/>
            <person name="Gladieux P."/>
            <person name="Hiltunen Thoren M."/>
            <person name="Johannesson H."/>
        </authorList>
    </citation>
    <scope>NUCLEOTIDE SEQUENCE [LARGE SCALE GENOMIC DNA]</scope>
    <source>
        <strain evidence="9 10">FGSC 10403</strain>
    </source>
</reference>
<dbReference type="Proteomes" id="UP001285908">
    <property type="component" value="Unassembled WGS sequence"/>
</dbReference>
<evidence type="ECO:0000256" key="4">
    <source>
        <dbReference type="ARBA" id="ARBA00022801"/>
    </source>
</evidence>
<dbReference type="PANTHER" id="PTHR47966:SF2">
    <property type="entry name" value="ASPERGILLOPEPSIN-1-RELATED"/>
    <property type="match status" value="1"/>
</dbReference>
<feature type="active site" evidence="5">
    <location>
        <position position="299"/>
    </location>
</feature>
<keyword evidence="4 6" id="KW-0378">Hydrolase</keyword>
<dbReference type="GeneID" id="87872175"/>
<proteinExistence type="inferred from homology"/>
<dbReference type="Gene3D" id="2.40.70.10">
    <property type="entry name" value="Acid Proteases"/>
    <property type="match status" value="2"/>
</dbReference>
<organism evidence="9 10">
    <name type="scientific">Neurospora hispaniola</name>
    <dbReference type="NCBI Taxonomy" id="588809"/>
    <lineage>
        <taxon>Eukaryota</taxon>
        <taxon>Fungi</taxon>
        <taxon>Dikarya</taxon>
        <taxon>Ascomycota</taxon>
        <taxon>Pezizomycotina</taxon>
        <taxon>Sordariomycetes</taxon>
        <taxon>Sordariomycetidae</taxon>
        <taxon>Sordariales</taxon>
        <taxon>Sordariaceae</taxon>
        <taxon>Neurospora</taxon>
    </lineage>
</organism>
<evidence type="ECO:0000313" key="9">
    <source>
        <dbReference type="EMBL" id="KAK3497204.1"/>
    </source>
</evidence>
<dbReference type="EMBL" id="JAULSX010000002">
    <property type="protein sequence ID" value="KAK3497204.1"/>
    <property type="molecule type" value="Genomic_DNA"/>
</dbReference>
<dbReference type="Pfam" id="PF00026">
    <property type="entry name" value="Asp"/>
    <property type="match status" value="1"/>
</dbReference>
<dbReference type="GO" id="GO:0004190">
    <property type="term" value="F:aspartic-type endopeptidase activity"/>
    <property type="evidence" value="ECO:0007669"/>
    <property type="project" value="UniProtKB-KW"/>
</dbReference>
<sequence>MLLFPTILTAALAATGMAAAIPSRDDTTANKGTASLLQVRNPSFEFRHGPLALAKAYQKFGAPMPEDLRAAIARFRQNQKRTTGAIATDPEKHDVEYLTPISVGTPSQDLIVDFDTGSSDLWVFSTEMSTSDIKGQTMYDPNNSSTSEKVQGSTWKITYGDGSSSSGDVYLDTVTIGNLTVPNQAVEAAKKVSAEFTDDSHNDGLLGLGFSAINTVQPTPQNTFFDNIKGILDAPLFTVDLKHGAPGSFNFGYIDPAAYIGNISWTPVDSSQGFWGFTSPGYAVGTGAFRNHSMSGIADTGTTLLLLPKSVVSAYYKEIQGAQYDSDQGGYIFPCSPTPPDFVFGVNNGIVTVPGDMVSYAPADSANQNCFGGIQKDTGIGFSIFGDVALKTSFVRSHGSIVPGHYADCDMPFNRMLRSYSNDQLVNSSSSGPL</sequence>
<comment type="similarity">
    <text evidence="1 6">Belongs to the peptidase A1 family.</text>
</comment>
<evidence type="ECO:0000256" key="1">
    <source>
        <dbReference type="ARBA" id="ARBA00007447"/>
    </source>
</evidence>
<evidence type="ECO:0000256" key="2">
    <source>
        <dbReference type="ARBA" id="ARBA00022670"/>
    </source>
</evidence>
<comment type="caution">
    <text evidence="9">The sequence shown here is derived from an EMBL/GenBank/DDBJ whole genome shotgun (WGS) entry which is preliminary data.</text>
</comment>
<dbReference type="FunFam" id="2.40.70.10:FF:000026">
    <property type="entry name" value="Endothiapepsin"/>
    <property type="match status" value="1"/>
</dbReference>
<dbReference type="GO" id="GO:0006508">
    <property type="term" value="P:proteolysis"/>
    <property type="evidence" value="ECO:0007669"/>
    <property type="project" value="UniProtKB-KW"/>
</dbReference>
<accession>A0AAJ0ICG1</accession>
<feature type="signal peptide" evidence="7">
    <location>
        <begin position="1"/>
        <end position="20"/>
    </location>
</feature>
<evidence type="ECO:0000256" key="6">
    <source>
        <dbReference type="RuleBase" id="RU000454"/>
    </source>
</evidence>
<evidence type="ECO:0000259" key="8">
    <source>
        <dbReference type="PROSITE" id="PS51767"/>
    </source>
</evidence>
<dbReference type="PRINTS" id="PR00792">
    <property type="entry name" value="PEPSIN"/>
</dbReference>
<evidence type="ECO:0000256" key="5">
    <source>
        <dbReference type="PIRSR" id="PIRSR601461-1"/>
    </source>
</evidence>
<evidence type="ECO:0000313" key="10">
    <source>
        <dbReference type="Proteomes" id="UP001285908"/>
    </source>
</evidence>
<feature type="active site" evidence="5">
    <location>
        <position position="115"/>
    </location>
</feature>
<dbReference type="InterPro" id="IPR001969">
    <property type="entry name" value="Aspartic_peptidase_AS"/>
</dbReference>
<keyword evidence="7" id="KW-0732">Signal</keyword>
<dbReference type="InterPro" id="IPR001461">
    <property type="entry name" value="Aspartic_peptidase_A1"/>
</dbReference>
<dbReference type="PROSITE" id="PS51767">
    <property type="entry name" value="PEPTIDASE_A1"/>
    <property type="match status" value="1"/>
</dbReference>
<dbReference type="SUPFAM" id="SSF50630">
    <property type="entry name" value="Acid proteases"/>
    <property type="match status" value="1"/>
</dbReference>